<organism evidence="1 2">
    <name type="scientific">Orchesella cincta</name>
    <name type="common">Springtail</name>
    <name type="synonym">Podura cincta</name>
    <dbReference type="NCBI Taxonomy" id="48709"/>
    <lineage>
        <taxon>Eukaryota</taxon>
        <taxon>Metazoa</taxon>
        <taxon>Ecdysozoa</taxon>
        <taxon>Arthropoda</taxon>
        <taxon>Hexapoda</taxon>
        <taxon>Collembola</taxon>
        <taxon>Entomobryomorpha</taxon>
        <taxon>Entomobryoidea</taxon>
        <taxon>Orchesellidae</taxon>
        <taxon>Orchesellinae</taxon>
        <taxon>Orchesella</taxon>
    </lineage>
</organism>
<reference evidence="1 2" key="1">
    <citation type="journal article" date="2016" name="Genome Biol. Evol.">
        <title>Gene Family Evolution Reflects Adaptation to Soil Environmental Stressors in the Genome of the Collembolan Orchesella cincta.</title>
        <authorList>
            <person name="Faddeeva-Vakhrusheva A."/>
            <person name="Derks M.F."/>
            <person name="Anvar S.Y."/>
            <person name="Agamennone V."/>
            <person name="Suring W."/>
            <person name="Smit S."/>
            <person name="van Straalen N.M."/>
            <person name="Roelofs D."/>
        </authorList>
    </citation>
    <scope>NUCLEOTIDE SEQUENCE [LARGE SCALE GENOMIC DNA]</scope>
    <source>
        <tissue evidence="1">Mixed pool</tissue>
    </source>
</reference>
<keyword evidence="2" id="KW-1185">Reference proteome</keyword>
<dbReference type="OrthoDB" id="6769862at2759"/>
<protein>
    <recommendedName>
        <fullName evidence="3">Tyr recombinase domain-containing protein</fullName>
    </recommendedName>
</protein>
<accession>A0A1D2MEJ2</accession>
<dbReference type="PANTHER" id="PTHR35617">
    <property type="entry name" value="PHAGE_INTEGRASE DOMAIN-CONTAINING PROTEIN"/>
    <property type="match status" value="1"/>
</dbReference>
<dbReference type="InterPro" id="IPR011010">
    <property type="entry name" value="DNA_brk_join_enz"/>
</dbReference>
<comment type="caution">
    <text evidence="1">The sequence shown here is derived from an EMBL/GenBank/DDBJ whole genome shotgun (WGS) entry which is preliminary data.</text>
</comment>
<evidence type="ECO:0000313" key="2">
    <source>
        <dbReference type="Proteomes" id="UP000094527"/>
    </source>
</evidence>
<evidence type="ECO:0008006" key="3">
    <source>
        <dbReference type="Google" id="ProtNLM"/>
    </source>
</evidence>
<dbReference type="Proteomes" id="UP000094527">
    <property type="component" value="Unassembled WGS sequence"/>
</dbReference>
<name>A0A1D2MEJ2_ORCCI</name>
<evidence type="ECO:0000313" key="1">
    <source>
        <dbReference type="EMBL" id="ODM91304.1"/>
    </source>
</evidence>
<dbReference type="GO" id="GO:0003677">
    <property type="term" value="F:DNA binding"/>
    <property type="evidence" value="ECO:0007669"/>
    <property type="project" value="InterPro"/>
</dbReference>
<gene>
    <name evidence="1" type="ORF">Ocin01_15378</name>
</gene>
<dbReference type="EMBL" id="LJIJ01001596">
    <property type="protein sequence ID" value="ODM91304.1"/>
    <property type="molecule type" value="Genomic_DNA"/>
</dbReference>
<dbReference type="SUPFAM" id="SSF56349">
    <property type="entry name" value="DNA breaking-rejoining enzymes"/>
    <property type="match status" value="1"/>
</dbReference>
<dbReference type="PANTHER" id="PTHR35617:SF3">
    <property type="entry name" value="CORE-BINDING (CB) DOMAIN-CONTAINING PROTEIN"/>
    <property type="match status" value="1"/>
</dbReference>
<dbReference type="AlphaFoldDB" id="A0A1D2MEJ2"/>
<proteinExistence type="predicted"/>
<sequence length="194" mass="22114">MYTFTRRGALATTASTLSNYMGCESVLTYLETSFNRPESPNFNSYRYNNIKIESSVIKCYITKCLKTSRPNVAQPCLIIPRKLGNEKLCVSTLLLEYLDRTKTKRNCNQFYFPFKPVSTQTISRWLVLVLKQSGIDISVYKGHSYRHAATSKAHSVGVNTIVFIAAQVGLLRVRCLLNFITDLCQMIQILLMLF</sequence>